<accession>A0ABM1TIU9</accession>
<evidence type="ECO:0000313" key="1">
    <source>
        <dbReference type="Proteomes" id="UP000694941"/>
    </source>
</evidence>
<gene>
    <name evidence="2" type="primary">LOC111088887</name>
</gene>
<protein>
    <submittedName>
        <fullName evidence="2">Uncharacterized protein LOC111088887</fullName>
    </submittedName>
</protein>
<dbReference type="Proteomes" id="UP000694941">
    <property type="component" value="Unplaced"/>
</dbReference>
<evidence type="ECO:0000313" key="2">
    <source>
        <dbReference type="RefSeq" id="XP_022255805.1"/>
    </source>
</evidence>
<proteinExistence type="predicted"/>
<sequence>MSSLLLFMGCGEECILGELTLFKMSVVLMLVALMSCFRGFSTNIQGDTSAQGGSNSDTTPRCRRYIAYRLCLLPREDRPKAITCMENTMSTLPTYKIGQAIQWCVNYHIDHSGREESSRSKGPFDIPVVDAMEKLCSVTRVQIGYPVNYMKAIGREAALVMDCVVTKAAISDDRFVVLKFEPKCFQGEA</sequence>
<organism evidence="1 2">
    <name type="scientific">Limulus polyphemus</name>
    <name type="common">Atlantic horseshoe crab</name>
    <dbReference type="NCBI Taxonomy" id="6850"/>
    <lineage>
        <taxon>Eukaryota</taxon>
        <taxon>Metazoa</taxon>
        <taxon>Ecdysozoa</taxon>
        <taxon>Arthropoda</taxon>
        <taxon>Chelicerata</taxon>
        <taxon>Merostomata</taxon>
        <taxon>Xiphosura</taxon>
        <taxon>Limulidae</taxon>
        <taxon>Limulus</taxon>
    </lineage>
</organism>
<name>A0ABM1TIU9_LIMPO</name>
<keyword evidence="1" id="KW-1185">Reference proteome</keyword>
<dbReference type="RefSeq" id="XP_022255805.1">
    <property type="nucleotide sequence ID" value="XM_022400097.1"/>
</dbReference>
<dbReference type="GeneID" id="111088887"/>
<reference evidence="2" key="1">
    <citation type="submission" date="2025-08" db="UniProtKB">
        <authorList>
            <consortium name="RefSeq"/>
        </authorList>
    </citation>
    <scope>IDENTIFICATION</scope>
    <source>
        <tissue evidence="2">Muscle</tissue>
    </source>
</reference>